<reference evidence="7" key="1">
    <citation type="submission" date="2017-09" db="EMBL/GenBank/DDBJ databases">
        <title>Depth-based differentiation of microbial function through sediment-hosted aquifers and enrichment of novel symbionts in the deep terrestrial subsurface.</title>
        <authorList>
            <person name="Probst A.J."/>
            <person name="Ladd B."/>
            <person name="Jarett J.K."/>
            <person name="Geller-Mcgrath D.E."/>
            <person name="Sieber C.M.K."/>
            <person name="Emerson J.B."/>
            <person name="Anantharaman K."/>
            <person name="Thomas B.C."/>
            <person name="Malmstrom R."/>
            <person name="Stieglmeier M."/>
            <person name="Klingl A."/>
            <person name="Woyke T."/>
            <person name="Ryan C.M."/>
            <person name="Banfield J.F."/>
        </authorList>
    </citation>
    <scope>NUCLEOTIDE SEQUENCE [LARGE SCALE GENOMIC DNA]</scope>
</reference>
<feature type="transmembrane region" description="Helical" evidence="5">
    <location>
        <begin position="20"/>
        <end position="37"/>
    </location>
</feature>
<evidence type="ECO:0008006" key="8">
    <source>
        <dbReference type="Google" id="ProtNLM"/>
    </source>
</evidence>
<evidence type="ECO:0000256" key="1">
    <source>
        <dbReference type="ARBA" id="ARBA00004141"/>
    </source>
</evidence>
<keyword evidence="2 5" id="KW-0812">Transmembrane</keyword>
<evidence type="ECO:0000256" key="5">
    <source>
        <dbReference type="SAM" id="Phobius"/>
    </source>
</evidence>
<gene>
    <name evidence="6" type="ORF">COV05_01575</name>
</gene>
<evidence type="ECO:0000313" key="6">
    <source>
        <dbReference type="EMBL" id="PJE76868.1"/>
    </source>
</evidence>
<dbReference type="AlphaFoldDB" id="A0A2M8LHF1"/>
<dbReference type="Proteomes" id="UP000231436">
    <property type="component" value="Unassembled WGS sequence"/>
</dbReference>
<feature type="transmembrane region" description="Helical" evidence="5">
    <location>
        <begin position="73"/>
        <end position="94"/>
    </location>
</feature>
<evidence type="ECO:0000313" key="7">
    <source>
        <dbReference type="Proteomes" id="UP000231436"/>
    </source>
</evidence>
<feature type="transmembrane region" description="Helical" evidence="5">
    <location>
        <begin position="49"/>
        <end position="67"/>
    </location>
</feature>
<comment type="subcellular location">
    <subcellularLocation>
        <location evidence="1">Membrane</location>
        <topology evidence="1">Multi-pass membrane protein</topology>
    </subcellularLocation>
</comment>
<evidence type="ECO:0000256" key="4">
    <source>
        <dbReference type="ARBA" id="ARBA00023136"/>
    </source>
</evidence>
<name>A0A2M8LHF1_9BACT</name>
<protein>
    <recommendedName>
        <fullName evidence="8">DUF4870 domain-containing protein</fullName>
    </recommendedName>
</protein>
<evidence type="ECO:0000256" key="3">
    <source>
        <dbReference type="ARBA" id="ARBA00022989"/>
    </source>
</evidence>
<dbReference type="InterPro" id="IPR019109">
    <property type="entry name" value="MamF_MmsF"/>
</dbReference>
<keyword evidence="4 5" id="KW-0472">Membrane</keyword>
<sequence length="113" mass="12563">MNTKETEYIPPQGDLPDDRLFAAIGYLGILCLVPLLLKKDSAFAQHHGKQGLVILLAWLVLWVGNIIPILGQIVWTLGTLALLILIILGMINALQGKMWEMPFLGKYAKDLKI</sequence>
<accession>A0A2M8LHF1</accession>
<comment type="caution">
    <text evidence="6">The sequence shown here is derived from an EMBL/GenBank/DDBJ whole genome shotgun (WGS) entry which is preliminary data.</text>
</comment>
<dbReference type="Pfam" id="PF09685">
    <property type="entry name" value="MamF_MmsF"/>
    <property type="match status" value="1"/>
</dbReference>
<proteinExistence type="predicted"/>
<evidence type="ECO:0000256" key="2">
    <source>
        <dbReference type="ARBA" id="ARBA00022692"/>
    </source>
</evidence>
<organism evidence="6 7">
    <name type="scientific">Candidatus Uhrbacteria bacterium CG10_big_fil_rev_8_21_14_0_10_48_16</name>
    <dbReference type="NCBI Taxonomy" id="1975038"/>
    <lineage>
        <taxon>Bacteria</taxon>
        <taxon>Candidatus Uhriibacteriota</taxon>
    </lineage>
</organism>
<dbReference type="EMBL" id="PFEU01000008">
    <property type="protein sequence ID" value="PJE76868.1"/>
    <property type="molecule type" value="Genomic_DNA"/>
</dbReference>
<keyword evidence="3 5" id="KW-1133">Transmembrane helix</keyword>